<evidence type="ECO:0000313" key="2">
    <source>
        <dbReference type="EMBL" id="MES1930587.1"/>
    </source>
</evidence>
<name>A0ABV2B403_9GAMM</name>
<feature type="compositionally biased region" description="Basic and acidic residues" evidence="1">
    <location>
        <begin position="65"/>
        <end position="79"/>
    </location>
</feature>
<accession>A0ABV2B403</accession>
<comment type="caution">
    <text evidence="2">The sequence shown here is derived from an EMBL/GenBank/DDBJ whole genome shotgun (WGS) entry which is preliminary data.</text>
</comment>
<organism evidence="2 3">
    <name type="scientific">Salinisphaera dokdonensis CL-ES53</name>
    <dbReference type="NCBI Taxonomy" id="1304272"/>
    <lineage>
        <taxon>Bacteria</taxon>
        <taxon>Pseudomonadati</taxon>
        <taxon>Pseudomonadota</taxon>
        <taxon>Gammaproteobacteria</taxon>
        <taxon>Salinisphaerales</taxon>
        <taxon>Salinisphaeraceae</taxon>
        <taxon>Salinisphaera</taxon>
    </lineage>
</organism>
<feature type="compositionally biased region" description="Low complexity" evidence="1">
    <location>
        <begin position="80"/>
        <end position="97"/>
    </location>
</feature>
<proteinExistence type="predicted"/>
<protein>
    <submittedName>
        <fullName evidence="2">Uncharacterized protein</fullName>
    </submittedName>
</protein>
<gene>
    <name evidence="2" type="ORF">SADO_15094</name>
</gene>
<dbReference type="EMBL" id="APND01000005">
    <property type="protein sequence ID" value="MES1930587.1"/>
    <property type="molecule type" value="Genomic_DNA"/>
</dbReference>
<reference evidence="2 3" key="1">
    <citation type="submission" date="2013-03" db="EMBL/GenBank/DDBJ databases">
        <title>Salinisphaera dokdonensis CL-ES53 Genome Sequencing.</title>
        <authorList>
            <person name="Li C."/>
            <person name="Lai Q."/>
            <person name="Shao Z."/>
        </authorList>
    </citation>
    <scope>NUCLEOTIDE SEQUENCE [LARGE SCALE GENOMIC DNA]</scope>
    <source>
        <strain evidence="2 3">CL-ES53</strain>
    </source>
</reference>
<feature type="compositionally biased region" description="Acidic residues" evidence="1">
    <location>
        <begin position="112"/>
        <end position="132"/>
    </location>
</feature>
<dbReference type="RefSeq" id="WP_353112927.1">
    <property type="nucleotide sequence ID" value="NZ_APND01000005.1"/>
</dbReference>
<evidence type="ECO:0000313" key="3">
    <source>
        <dbReference type="Proteomes" id="UP001460888"/>
    </source>
</evidence>
<sequence length="146" mass="15649">MSEQDLIEASPCKLRNGDWGCKTTEPVKVGDTVQIVTRANKQWRAQITQIVWTDDQACICATESENSKKKAGGSDEKPAKSAVPKKSSAKASAASPAPDEHVPAPPRTDAIPTDDLDAMADAAAEQEGEFDDVMSAMAEFERNEQG</sequence>
<keyword evidence="3" id="KW-1185">Reference proteome</keyword>
<dbReference type="Proteomes" id="UP001460888">
    <property type="component" value="Unassembled WGS sequence"/>
</dbReference>
<evidence type="ECO:0000256" key="1">
    <source>
        <dbReference type="SAM" id="MobiDB-lite"/>
    </source>
</evidence>
<feature type="region of interest" description="Disordered" evidence="1">
    <location>
        <begin position="64"/>
        <end position="146"/>
    </location>
</feature>